<evidence type="ECO:0000256" key="2">
    <source>
        <dbReference type="SAM" id="Phobius"/>
    </source>
</evidence>
<proteinExistence type="predicted"/>
<keyword evidence="2" id="KW-1133">Transmembrane helix</keyword>
<evidence type="ECO:0000313" key="3">
    <source>
        <dbReference type="EMBL" id="RRQ52055.1"/>
    </source>
</evidence>
<dbReference type="RefSeq" id="WP_125230071.1">
    <property type="nucleotide sequence ID" value="NZ_RWJI01000001.1"/>
</dbReference>
<evidence type="ECO:0000313" key="4">
    <source>
        <dbReference type="Proteomes" id="UP000268553"/>
    </source>
</evidence>
<feature type="transmembrane region" description="Helical" evidence="2">
    <location>
        <begin position="6"/>
        <end position="26"/>
    </location>
</feature>
<keyword evidence="2" id="KW-0812">Transmembrane</keyword>
<sequence length="99" mass="11130">MNFGGPNFVIAIVALLTVGWLVNNWIRAKHGYPLEDEWGGKTALTDGDYPEAERKIMLLSNENEALNGKIGHLEERVAVLERIVTDKAGRLSEEIERLR</sequence>
<dbReference type="EMBL" id="RWJI01000001">
    <property type="protein sequence ID" value="RRQ52055.1"/>
    <property type="molecule type" value="Genomic_DNA"/>
</dbReference>
<dbReference type="Proteomes" id="UP000268553">
    <property type="component" value="Unassembled WGS sequence"/>
</dbReference>
<gene>
    <name evidence="3" type="ORF">D7D48_04065</name>
</gene>
<reference evidence="3 4" key="1">
    <citation type="submission" date="2018-12" db="EMBL/GenBank/DDBJ databases">
        <authorList>
            <person name="Kim S.-J."/>
            <person name="Jung G.-Y."/>
        </authorList>
    </citation>
    <scope>NUCLEOTIDE SEQUENCE [LARGE SCALE GENOMIC DNA]</scope>
    <source>
        <strain evidence="3 4">03SU3-P</strain>
    </source>
</reference>
<protein>
    <submittedName>
        <fullName evidence="3">Uncharacterized protein</fullName>
    </submittedName>
</protein>
<evidence type="ECO:0000256" key="1">
    <source>
        <dbReference type="SAM" id="Coils"/>
    </source>
</evidence>
<keyword evidence="1" id="KW-0175">Coiled coil</keyword>
<feature type="coiled-coil region" evidence="1">
    <location>
        <begin position="49"/>
        <end position="83"/>
    </location>
</feature>
<keyword evidence="2" id="KW-0472">Membrane</keyword>
<dbReference type="OrthoDB" id="7472820at2"/>
<comment type="caution">
    <text evidence="3">The sequence shown here is derived from an EMBL/GenBank/DDBJ whole genome shotgun (WGS) entry which is preliminary data.</text>
</comment>
<dbReference type="AlphaFoldDB" id="A0A3R8WKH2"/>
<organism evidence="3 4">
    <name type="scientific">Sphingorhabdus wooponensis</name>
    <dbReference type="NCBI Taxonomy" id="940136"/>
    <lineage>
        <taxon>Bacteria</taxon>
        <taxon>Pseudomonadati</taxon>
        <taxon>Pseudomonadota</taxon>
        <taxon>Alphaproteobacteria</taxon>
        <taxon>Sphingomonadales</taxon>
        <taxon>Sphingomonadaceae</taxon>
        <taxon>Sphingorhabdus</taxon>
    </lineage>
</organism>
<name>A0A3R8WKH2_9SPHN</name>
<accession>A0A3R8WKH2</accession>
<keyword evidence="4" id="KW-1185">Reference proteome</keyword>